<dbReference type="EMBL" id="KN818597">
    <property type="protein sequence ID" value="KIL54934.1"/>
    <property type="molecule type" value="Genomic_DNA"/>
</dbReference>
<keyword evidence="3" id="KW-0812">Transmembrane</keyword>
<feature type="transmembrane region" description="Helical" evidence="3">
    <location>
        <begin position="676"/>
        <end position="698"/>
    </location>
</feature>
<dbReference type="AlphaFoldDB" id="A0A0C2SLX6"/>
<feature type="region of interest" description="Disordered" evidence="2">
    <location>
        <begin position="189"/>
        <end position="246"/>
    </location>
</feature>
<feature type="compositionally biased region" description="Basic and acidic residues" evidence="2">
    <location>
        <begin position="355"/>
        <end position="384"/>
    </location>
</feature>
<keyword evidence="3" id="KW-1133">Transmembrane helix</keyword>
<evidence type="ECO:0000256" key="1">
    <source>
        <dbReference type="SAM" id="Coils"/>
    </source>
</evidence>
<proteinExistence type="predicted"/>
<reference evidence="4 5" key="1">
    <citation type="submission" date="2014-04" db="EMBL/GenBank/DDBJ databases">
        <title>Evolutionary Origins and Diversification of the Mycorrhizal Mutualists.</title>
        <authorList>
            <consortium name="DOE Joint Genome Institute"/>
            <consortium name="Mycorrhizal Genomics Consortium"/>
            <person name="Kohler A."/>
            <person name="Kuo A."/>
            <person name="Nagy L.G."/>
            <person name="Floudas D."/>
            <person name="Copeland A."/>
            <person name="Barry K.W."/>
            <person name="Cichocki N."/>
            <person name="Veneault-Fourrey C."/>
            <person name="LaButti K."/>
            <person name="Lindquist E.A."/>
            <person name="Lipzen A."/>
            <person name="Lundell T."/>
            <person name="Morin E."/>
            <person name="Murat C."/>
            <person name="Riley R."/>
            <person name="Ohm R."/>
            <person name="Sun H."/>
            <person name="Tunlid A."/>
            <person name="Henrissat B."/>
            <person name="Grigoriev I.V."/>
            <person name="Hibbett D.S."/>
            <person name="Martin F."/>
        </authorList>
    </citation>
    <scope>NUCLEOTIDE SEQUENCE [LARGE SCALE GENOMIC DNA]</scope>
    <source>
        <strain evidence="4 5">Koide BX008</strain>
    </source>
</reference>
<evidence type="ECO:0000313" key="5">
    <source>
        <dbReference type="Proteomes" id="UP000054549"/>
    </source>
</evidence>
<dbReference type="OrthoDB" id="687730at2759"/>
<feature type="region of interest" description="Disordered" evidence="2">
    <location>
        <begin position="1"/>
        <end position="24"/>
    </location>
</feature>
<dbReference type="InParanoid" id="A0A0C2SLX6"/>
<feature type="region of interest" description="Disordered" evidence="2">
    <location>
        <begin position="590"/>
        <end position="609"/>
    </location>
</feature>
<organism evidence="4 5">
    <name type="scientific">Amanita muscaria (strain Koide BX008)</name>
    <dbReference type="NCBI Taxonomy" id="946122"/>
    <lineage>
        <taxon>Eukaryota</taxon>
        <taxon>Fungi</taxon>
        <taxon>Dikarya</taxon>
        <taxon>Basidiomycota</taxon>
        <taxon>Agaricomycotina</taxon>
        <taxon>Agaricomycetes</taxon>
        <taxon>Agaricomycetidae</taxon>
        <taxon>Agaricales</taxon>
        <taxon>Pluteineae</taxon>
        <taxon>Amanitaceae</taxon>
        <taxon>Amanita</taxon>
    </lineage>
</organism>
<evidence type="ECO:0000313" key="4">
    <source>
        <dbReference type="EMBL" id="KIL54934.1"/>
    </source>
</evidence>
<evidence type="ECO:0000256" key="3">
    <source>
        <dbReference type="SAM" id="Phobius"/>
    </source>
</evidence>
<feature type="compositionally biased region" description="Polar residues" evidence="2">
    <location>
        <begin position="1"/>
        <end position="15"/>
    </location>
</feature>
<evidence type="ECO:0000256" key="2">
    <source>
        <dbReference type="SAM" id="MobiDB-lite"/>
    </source>
</evidence>
<feature type="compositionally biased region" description="Acidic residues" evidence="2">
    <location>
        <begin position="639"/>
        <end position="651"/>
    </location>
</feature>
<name>A0A0C2SLX6_AMAMK</name>
<dbReference type="Proteomes" id="UP000054549">
    <property type="component" value="Unassembled WGS sequence"/>
</dbReference>
<feature type="compositionally biased region" description="Acidic residues" evidence="2">
    <location>
        <begin position="321"/>
        <end position="331"/>
    </location>
</feature>
<feature type="compositionally biased region" description="Polar residues" evidence="2">
    <location>
        <begin position="212"/>
        <end position="228"/>
    </location>
</feature>
<feature type="region of interest" description="Disordered" evidence="2">
    <location>
        <begin position="313"/>
        <end position="333"/>
    </location>
</feature>
<feature type="compositionally biased region" description="Pro residues" evidence="2">
    <location>
        <begin position="196"/>
        <end position="209"/>
    </location>
</feature>
<dbReference type="HOGENOM" id="CLU_392294_0_0_1"/>
<dbReference type="STRING" id="946122.A0A0C2SLX6"/>
<gene>
    <name evidence="4" type="ORF">M378DRAFT_18409</name>
</gene>
<feature type="coiled-coil region" evidence="1">
    <location>
        <begin position="433"/>
        <end position="467"/>
    </location>
</feature>
<accession>A0A0C2SLX6</accession>
<keyword evidence="5" id="KW-1185">Reference proteome</keyword>
<keyword evidence="1" id="KW-0175">Coiled coil</keyword>
<keyword evidence="3" id="KW-0472">Membrane</keyword>
<feature type="region of interest" description="Disordered" evidence="2">
    <location>
        <begin position="614"/>
        <end position="673"/>
    </location>
</feature>
<feature type="region of interest" description="Disordered" evidence="2">
    <location>
        <begin position="349"/>
        <end position="426"/>
    </location>
</feature>
<sequence length="703" mass="77471">MSSMTLFPTTSVSKPSVDRQTPRSLRREHAQVWEHWEDGGKIFIKDIKSSTDNLIKGEQLVQLQRVKSDGIVVEFGVDYIVEAEDNKTTKLQPELYGYSPNKMSKFRCAPSSFNSSIDYPGAPKQRRTQLAQQDLTMGSMGGNIRRPGKSGLSFDLIFRRLQGELQKSKDTGAELHNLTMVLGEIHDTLGGSLPQNMPPPPHSLPPIHPPQVQQSQGGEQRPSSSAGVITTHDGPPPDGGPRHPLPLTISPETLLEIEARLQDIQFSLASHVDKIQSLENILAEHDALKQEMCALRDLVKADLFLVAERVNDTSRKPSSNFEDDEDGEEDDAKSVMTVTTRMDNLEHIDQEDEERMEHRDITEEIPEHDIETDKETHRRQEELGKPQTPESTIGIDMHTQGPSSSSCKDLPNPPDTNPVETSEHVSALSEQVKAAVKSALEADQATIQALEKKIESIEALVKDTQKQQTKNEAETSPTEILSEWIKSVQGQWSSLQEDWSEEREWLSRAREEIEAKTREVDAGLEKMASFETNVGSMKEMQASQGQQLSILQALVTGNGIQQQPQESGGNTPWFREDDGGVVLNREAIKNGGFVAPPSSPSWSSDSVRYRRISSDGEEIEGSTSKSQSHSKERGVGGVDDTDAEGEGEGGESDVREGILDRGGSNKGRPGSSRLPYFNAQATFGVLVLSVAAAAVLAWRVKPE</sequence>
<protein>
    <submittedName>
        <fullName evidence="4">Uncharacterized protein</fullName>
    </submittedName>
</protein>